<feature type="transmembrane region" description="Helical" evidence="7">
    <location>
        <begin position="362"/>
        <end position="385"/>
    </location>
</feature>
<feature type="transmembrane region" description="Helical" evidence="7">
    <location>
        <begin position="324"/>
        <end position="350"/>
    </location>
</feature>
<dbReference type="Proteomes" id="UP001206483">
    <property type="component" value="Unassembled WGS sequence"/>
</dbReference>
<dbReference type="PANTHER" id="PTHR30572">
    <property type="entry name" value="MEMBRANE COMPONENT OF TRANSPORTER-RELATED"/>
    <property type="match status" value="1"/>
</dbReference>
<evidence type="ECO:0000259" key="8">
    <source>
        <dbReference type="Pfam" id="PF02687"/>
    </source>
</evidence>
<name>A0ABT1J7Y5_9ACTN</name>
<protein>
    <submittedName>
        <fullName evidence="10">ABC transport system permease protein</fullName>
    </submittedName>
</protein>
<keyword evidence="2" id="KW-1003">Cell membrane</keyword>
<dbReference type="PANTHER" id="PTHR30572:SF4">
    <property type="entry name" value="ABC TRANSPORTER PERMEASE YTRF"/>
    <property type="match status" value="1"/>
</dbReference>
<comment type="similarity">
    <text evidence="6">Belongs to the ABC-4 integral membrane protein family.</text>
</comment>
<sequence length="402" mass="41155">MIAWQMLRFAVGGLAANKVRSALTMLGVLIGVASVILLLAVGNGSSVAVKNSITALGTNSLTVSSSALRGSATAAKKLTVDDAKALATAAASDSPAIKSVAPVVTTTGTALYGNISYQPGSIVGTYPAYFETSNQKVAHGDYFSGDDVLNARKVAVIGSTTAKQLFDTEDPVGKSITIGGTPFTVVGVLQTKGATGFNDPDDVVIAPLPTVQNAFTGFGSLNQILVQASSAETTAEAQSDITRILMGTHAIQDATKVDFRISNQTSLLTARESTTKTFTVLLGAVAAISLLVGGIGITNIMLVTVTERTKEIGIRKALGAPRRVILGQFLAESTLLSVVGAGLGVLAGIVGSHFSIVGIKPVVIPESVLGAFAIAVAIGLFFGSYPANRAASLRPIDALRHE</sequence>
<evidence type="ECO:0000313" key="10">
    <source>
        <dbReference type="EMBL" id="MCP2313259.1"/>
    </source>
</evidence>
<feature type="domain" description="MacB-like periplasmic core" evidence="9">
    <location>
        <begin position="21"/>
        <end position="243"/>
    </location>
</feature>
<evidence type="ECO:0000256" key="5">
    <source>
        <dbReference type="ARBA" id="ARBA00023136"/>
    </source>
</evidence>
<evidence type="ECO:0000259" key="9">
    <source>
        <dbReference type="Pfam" id="PF12704"/>
    </source>
</evidence>
<dbReference type="Pfam" id="PF12704">
    <property type="entry name" value="MacB_PCD"/>
    <property type="match status" value="1"/>
</dbReference>
<evidence type="ECO:0000256" key="4">
    <source>
        <dbReference type="ARBA" id="ARBA00022989"/>
    </source>
</evidence>
<keyword evidence="4 7" id="KW-1133">Transmembrane helix</keyword>
<evidence type="ECO:0000256" key="6">
    <source>
        <dbReference type="ARBA" id="ARBA00038076"/>
    </source>
</evidence>
<evidence type="ECO:0000256" key="3">
    <source>
        <dbReference type="ARBA" id="ARBA00022692"/>
    </source>
</evidence>
<dbReference type="InterPro" id="IPR025857">
    <property type="entry name" value="MacB_PCD"/>
</dbReference>
<keyword evidence="5 7" id="KW-0472">Membrane</keyword>
<comment type="caution">
    <text evidence="10">The sequence shown here is derived from an EMBL/GenBank/DDBJ whole genome shotgun (WGS) entry which is preliminary data.</text>
</comment>
<feature type="transmembrane region" description="Helical" evidence="7">
    <location>
        <begin position="278"/>
        <end position="303"/>
    </location>
</feature>
<evidence type="ECO:0000256" key="2">
    <source>
        <dbReference type="ARBA" id="ARBA00022475"/>
    </source>
</evidence>
<dbReference type="EMBL" id="JAMZDX010000006">
    <property type="protein sequence ID" value="MCP2313259.1"/>
    <property type="molecule type" value="Genomic_DNA"/>
</dbReference>
<organism evidence="10 11">
    <name type="scientific">Kitasatospora paracochleata</name>
    <dbReference type="NCBI Taxonomy" id="58354"/>
    <lineage>
        <taxon>Bacteria</taxon>
        <taxon>Bacillati</taxon>
        <taxon>Actinomycetota</taxon>
        <taxon>Actinomycetes</taxon>
        <taxon>Kitasatosporales</taxon>
        <taxon>Streptomycetaceae</taxon>
        <taxon>Kitasatospora</taxon>
    </lineage>
</organism>
<dbReference type="InterPro" id="IPR050250">
    <property type="entry name" value="Macrolide_Exporter_MacB"/>
</dbReference>
<dbReference type="InterPro" id="IPR003838">
    <property type="entry name" value="ABC3_permease_C"/>
</dbReference>
<feature type="domain" description="ABC3 transporter permease C-terminal" evidence="8">
    <location>
        <begin position="284"/>
        <end position="393"/>
    </location>
</feature>
<keyword evidence="3 7" id="KW-0812">Transmembrane</keyword>
<proteinExistence type="inferred from homology"/>
<evidence type="ECO:0000256" key="1">
    <source>
        <dbReference type="ARBA" id="ARBA00004651"/>
    </source>
</evidence>
<keyword evidence="11" id="KW-1185">Reference proteome</keyword>
<accession>A0ABT1J7Y5</accession>
<gene>
    <name evidence="10" type="ORF">FHR36_006440</name>
</gene>
<feature type="transmembrane region" description="Helical" evidence="7">
    <location>
        <begin position="21"/>
        <end position="42"/>
    </location>
</feature>
<evidence type="ECO:0000313" key="11">
    <source>
        <dbReference type="Proteomes" id="UP001206483"/>
    </source>
</evidence>
<reference evidence="10 11" key="1">
    <citation type="submission" date="2022-06" db="EMBL/GenBank/DDBJ databases">
        <title>Sequencing the genomes of 1000 actinobacteria strains.</title>
        <authorList>
            <person name="Klenk H.-P."/>
        </authorList>
    </citation>
    <scope>NUCLEOTIDE SEQUENCE [LARGE SCALE GENOMIC DNA]</scope>
    <source>
        <strain evidence="10 11">DSM 41656</strain>
    </source>
</reference>
<dbReference type="Pfam" id="PF02687">
    <property type="entry name" value="FtsX"/>
    <property type="match status" value="1"/>
</dbReference>
<comment type="subcellular location">
    <subcellularLocation>
        <location evidence="1">Cell membrane</location>
        <topology evidence="1">Multi-pass membrane protein</topology>
    </subcellularLocation>
</comment>
<dbReference type="RefSeq" id="WP_253802915.1">
    <property type="nucleotide sequence ID" value="NZ_BAAAUB010000062.1"/>
</dbReference>
<evidence type="ECO:0000256" key="7">
    <source>
        <dbReference type="SAM" id="Phobius"/>
    </source>
</evidence>